<reference evidence="9 10" key="1">
    <citation type="submission" date="2015-08" db="EMBL/GenBank/DDBJ databases">
        <title>The genome of the Asian arowana (Scleropages formosus).</title>
        <authorList>
            <person name="Tan M.H."/>
            <person name="Gan H.M."/>
            <person name="Croft L.J."/>
            <person name="Austin C.M."/>
        </authorList>
    </citation>
    <scope>NUCLEOTIDE SEQUENCE [LARGE SCALE GENOMIC DNA]</scope>
    <source>
        <strain evidence="9">Aro1</strain>
    </source>
</reference>
<dbReference type="InterPro" id="IPR018097">
    <property type="entry name" value="EGF_Ca-bd_CS"/>
</dbReference>
<dbReference type="PROSITE" id="PS00022">
    <property type="entry name" value="EGF_1"/>
    <property type="match status" value="1"/>
</dbReference>
<dbReference type="InterPro" id="IPR058727">
    <property type="entry name" value="Helical_Vwde"/>
</dbReference>
<dbReference type="Pfam" id="PF00094">
    <property type="entry name" value="VWD"/>
    <property type="match status" value="1"/>
</dbReference>
<evidence type="ECO:0000259" key="7">
    <source>
        <dbReference type="PROSITE" id="PS50835"/>
    </source>
</evidence>
<evidence type="ECO:0000259" key="6">
    <source>
        <dbReference type="PROSITE" id="PS50026"/>
    </source>
</evidence>
<evidence type="ECO:0000256" key="4">
    <source>
        <dbReference type="PROSITE-ProRule" id="PRU00076"/>
    </source>
</evidence>
<dbReference type="InterPro" id="IPR007110">
    <property type="entry name" value="Ig-like_dom"/>
</dbReference>
<evidence type="ECO:0000313" key="10">
    <source>
        <dbReference type="Proteomes" id="UP000034805"/>
    </source>
</evidence>
<dbReference type="PROSITE" id="PS00010">
    <property type="entry name" value="ASX_HYDROXYL"/>
    <property type="match status" value="1"/>
</dbReference>
<comment type="caution">
    <text evidence="4">Lacks conserved residue(s) required for the propagation of feature annotation.</text>
</comment>
<dbReference type="GO" id="GO:0005509">
    <property type="term" value="F:calcium ion binding"/>
    <property type="evidence" value="ECO:0007669"/>
    <property type="project" value="InterPro"/>
</dbReference>
<sequence>MWTPECAPGGHRVLQNPRRNVDYDSTELQHSSIQDMVCDHSLPPGWYRFMVGDKAAEMPTSCVKVNRCGTQAPVWLTLQNGELPRPGAIRRLTACATWRFLEGEAEDCCLFRMPLSVRNCGDFYLYHLRPTQGCMAYCAKVVTDFRPKLCPPGESEVDGVCQASIPSVSLRPTVSPELIGRSVHLRCRYSGVTSRWPVGYLVVWARHPAPGFREEVGTVSTLETSVLVEMDGVRFRLGDTISCSVATFLRNATNVQSMSRESEAFYAGIKFVPDRLHVAEDGGKHAVGVFSTVPIPCQAGGPGRRCSLTLQLSVQSSGNLGPDAPDVALSECQVDLLPTPCGDGGCARASLLLTAVTDFARDGSRESQIVVVDDIPTASCYSLTDPHVVTFDGRRYENHQTGIFVLCRSAVRTFEVHSVQRDCEERFGSAVCTCAVAAREANDLVILDACAGPRAPHLSVKTLGGEVSKGLKILESHHGKKITVLFPSGSFMRADLSDRGMSVTVRVSSADFNATRGLCGTFDGNNRNDFHRRDGATYRSEDLVLFIQEWRIPAPQSLFDSSPPTAEDEMKRNFCRCEAGSDTDEFPHRRAPARCLAHDNVDHTSIFAAVDVTARYTVHVKAEQKSPEQPDGDRSRHWRQGSAASVNNTDPSGVKTRGKLERQYQNESRRRMEFGSLSYVSPVDLQSPGQPLLQATWPTPSGLTAAQALEICRLMLVHSDVGMICRELLGHQLEEAVELCLLDLQLKDDVSWASSLAPFLENECERKLLENRTHLTQGSRGATSGPEGLLSAVRCRSFCSGRGQCTEDGCRCIPGYTHHDCSLPVGGAVQVSDLEDGGLCDLRTSDCDGVHVYGPGFVDSPLLGCKTTRLMHLNGEWVPAREQKSQAMFLNSGTIRCAVPPLESSSSDTLGFGEDNQPFARWEVRVTNDGSLYSDPRVLTVYDGGCHVCDPLPSGFCQLKEKTCNIDGLCFADGDSNPTVPCLLCNPSASKFTWSRNEANLPPVIHTLPGELQTFVGENFVYQFSASDPEGSAVLFQLESGPPGASLSPAGLLIWWVRSEEAPVFGFTASDECGARSSHSVRCNPPTVVPLHQVEVKPCGCLNGGTCITDVSFPPGSGRYLCVCPGGFEGSRCQDDVDECRSQPCGAGTCLDAAGGFRCKCPSGLRGTTPPLGPSPSPVELRFLLGQ</sequence>
<dbReference type="PROSITE" id="PS01186">
    <property type="entry name" value="EGF_2"/>
    <property type="match status" value="1"/>
</dbReference>
<proteinExistence type="predicted"/>
<gene>
    <name evidence="9" type="ORF">Z043_115746</name>
</gene>
<dbReference type="PROSITE" id="PS50835">
    <property type="entry name" value="IG_LIKE"/>
    <property type="match status" value="1"/>
</dbReference>
<dbReference type="InterPro" id="IPR050969">
    <property type="entry name" value="Dev_Signal_Modulators"/>
</dbReference>
<dbReference type="PROSITE" id="PS51233">
    <property type="entry name" value="VWFD"/>
    <property type="match status" value="1"/>
</dbReference>
<evidence type="ECO:0008006" key="11">
    <source>
        <dbReference type="Google" id="ProtNLM"/>
    </source>
</evidence>
<dbReference type="SMART" id="SM00216">
    <property type="entry name" value="VWD"/>
    <property type="match status" value="1"/>
</dbReference>
<evidence type="ECO:0000256" key="3">
    <source>
        <dbReference type="ARBA" id="ARBA00023157"/>
    </source>
</evidence>
<dbReference type="SMART" id="SM00179">
    <property type="entry name" value="EGF_CA"/>
    <property type="match status" value="2"/>
</dbReference>
<dbReference type="FunFam" id="2.10.25.10:FF:000031">
    <property type="entry name" value="neurogenic locus notch homolog protein 3"/>
    <property type="match status" value="1"/>
</dbReference>
<comment type="caution">
    <text evidence="9">The sequence shown here is derived from an EMBL/GenBank/DDBJ whole genome shotgun (WGS) entry which is preliminary data.</text>
</comment>
<dbReference type="Pfam" id="PF26129">
    <property type="entry name" value="Vwde"/>
    <property type="match status" value="1"/>
</dbReference>
<keyword evidence="1" id="KW-0732">Signal</keyword>
<dbReference type="InterPro" id="IPR001846">
    <property type="entry name" value="VWF_type-D"/>
</dbReference>
<organism evidence="9 10">
    <name type="scientific">Scleropages formosus</name>
    <name type="common">Asian bonytongue</name>
    <name type="synonym">Osteoglossum formosum</name>
    <dbReference type="NCBI Taxonomy" id="113540"/>
    <lineage>
        <taxon>Eukaryota</taxon>
        <taxon>Metazoa</taxon>
        <taxon>Chordata</taxon>
        <taxon>Craniata</taxon>
        <taxon>Vertebrata</taxon>
        <taxon>Euteleostomi</taxon>
        <taxon>Actinopterygii</taxon>
        <taxon>Neopterygii</taxon>
        <taxon>Teleostei</taxon>
        <taxon>Osteoglossocephala</taxon>
        <taxon>Osteoglossomorpha</taxon>
        <taxon>Osteoglossiformes</taxon>
        <taxon>Osteoglossidae</taxon>
        <taxon>Scleropages</taxon>
    </lineage>
</organism>
<dbReference type="InterPro" id="IPR057774">
    <property type="entry name" value="D8C_UMOD/GP2/OIT3-like"/>
</dbReference>
<dbReference type="GO" id="GO:0005576">
    <property type="term" value="C:extracellular region"/>
    <property type="evidence" value="ECO:0007669"/>
    <property type="project" value="TreeGrafter"/>
</dbReference>
<dbReference type="PROSITE" id="PS01187">
    <property type="entry name" value="EGF_CA"/>
    <property type="match status" value="1"/>
</dbReference>
<dbReference type="CDD" id="cd00054">
    <property type="entry name" value="EGF_CA"/>
    <property type="match status" value="2"/>
</dbReference>
<dbReference type="InterPro" id="IPR000152">
    <property type="entry name" value="EGF-type_Asp/Asn_hydroxyl_site"/>
</dbReference>
<dbReference type="PROSITE" id="PS50026">
    <property type="entry name" value="EGF_3"/>
    <property type="match status" value="2"/>
</dbReference>
<feature type="region of interest" description="Disordered" evidence="5">
    <location>
        <begin position="621"/>
        <end position="666"/>
    </location>
</feature>
<accession>A0A0P7YG68</accession>
<feature type="domain" description="Ig-like" evidence="7">
    <location>
        <begin position="166"/>
        <end position="259"/>
    </location>
</feature>
<feature type="domain" description="VWFD" evidence="8">
    <location>
        <begin position="378"/>
        <end position="558"/>
    </location>
</feature>
<feature type="domain" description="EGF-like" evidence="6">
    <location>
        <begin position="1136"/>
        <end position="1171"/>
    </location>
</feature>
<evidence type="ECO:0000256" key="5">
    <source>
        <dbReference type="SAM" id="MobiDB-lite"/>
    </source>
</evidence>
<keyword evidence="3 4" id="KW-1015">Disulfide bond</keyword>
<name>A0A0P7YG68_SCLFO</name>
<dbReference type="PANTHER" id="PTHR14949:SF52">
    <property type="entry name" value="VON WILLEBRAND FACTOR D AND EGF DOMAIN-CONTAINING PROTEIN"/>
    <property type="match status" value="1"/>
</dbReference>
<evidence type="ECO:0000259" key="8">
    <source>
        <dbReference type="PROSITE" id="PS51233"/>
    </source>
</evidence>
<dbReference type="GO" id="GO:0005102">
    <property type="term" value="F:signaling receptor binding"/>
    <property type="evidence" value="ECO:0007669"/>
    <property type="project" value="TreeGrafter"/>
</dbReference>
<protein>
    <recommendedName>
        <fullName evidence="11">von Willebrand factor D and EGF domain-containing protein-like</fullName>
    </recommendedName>
</protein>
<dbReference type="Pfam" id="PF23283">
    <property type="entry name" value="D8C_UMOD"/>
    <property type="match status" value="1"/>
</dbReference>
<dbReference type="EMBL" id="JARO02006057">
    <property type="protein sequence ID" value="KPP65804.1"/>
    <property type="molecule type" value="Genomic_DNA"/>
</dbReference>
<dbReference type="Gene3D" id="2.10.25.10">
    <property type="entry name" value="Laminin"/>
    <property type="match status" value="2"/>
</dbReference>
<feature type="compositionally biased region" description="Polar residues" evidence="5">
    <location>
        <begin position="642"/>
        <end position="651"/>
    </location>
</feature>
<dbReference type="InterPro" id="IPR001881">
    <property type="entry name" value="EGF-like_Ca-bd_dom"/>
</dbReference>
<evidence type="ECO:0000256" key="2">
    <source>
        <dbReference type="ARBA" id="ARBA00023054"/>
    </source>
</evidence>
<dbReference type="Proteomes" id="UP000034805">
    <property type="component" value="Unassembled WGS sequence"/>
</dbReference>
<dbReference type="SMART" id="SM00181">
    <property type="entry name" value="EGF"/>
    <property type="match status" value="2"/>
</dbReference>
<evidence type="ECO:0000256" key="1">
    <source>
        <dbReference type="ARBA" id="ARBA00022729"/>
    </source>
</evidence>
<keyword evidence="4" id="KW-0245">EGF-like domain</keyword>
<keyword evidence="2" id="KW-0175">Coiled coil</keyword>
<dbReference type="AlphaFoldDB" id="A0A0P7YG68"/>
<feature type="disulfide bond" evidence="4">
    <location>
        <begin position="1140"/>
        <end position="1150"/>
    </location>
</feature>
<dbReference type="PANTHER" id="PTHR14949">
    <property type="entry name" value="EGF-LIKE-DOMAIN, MULTIPLE 7, 8"/>
    <property type="match status" value="1"/>
</dbReference>
<dbReference type="FunFam" id="2.10.25.10:FF:000499">
    <property type="entry name" value="Predicted protein"/>
    <property type="match status" value="1"/>
</dbReference>
<feature type="domain" description="EGF-like" evidence="6">
    <location>
        <begin position="1095"/>
        <end position="1134"/>
    </location>
</feature>
<dbReference type="InterPro" id="IPR000742">
    <property type="entry name" value="EGF"/>
</dbReference>
<dbReference type="Pfam" id="PF25776">
    <property type="entry name" value="Ig_VWDE"/>
    <property type="match status" value="1"/>
</dbReference>
<dbReference type="SUPFAM" id="SSF57196">
    <property type="entry name" value="EGF/Laminin"/>
    <property type="match status" value="2"/>
</dbReference>
<dbReference type="InterPro" id="IPR057885">
    <property type="entry name" value="Ig_VWDE"/>
</dbReference>
<feature type="compositionally biased region" description="Basic and acidic residues" evidence="5">
    <location>
        <begin position="621"/>
        <end position="635"/>
    </location>
</feature>
<feature type="disulfide bond" evidence="4">
    <location>
        <begin position="1124"/>
        <end position="1133"/>
    </location>
</feature>
<evidence type="ECO:0000313" key="9">
    <source>
        <dbReference type="EMBL" id="KPP65804.1"/>
    </source>
</evidence>
<dbReference type="GO" id="GO:0009986">
    <property type="term" value="C:cell surface"/>
    <property type="evidence" value="ECO:0007669"/>
    <property type="project" value="TreeGrafter"/>
</dbReference>
<dbReference type="STRING" id="113540.ENSSFOP00015029718"/>